<accession>A0A0R1ZJT6</accession>
<keyword evidence="15" id="KW-1185">Reference proteome</keyword>
<feature type="binding site" evidence="10">
    <location>
        <position position="457"/>
    </location>
    <ligand>
        <name>Mn(2+)</name>
        <dbReference type="ChEBI" id="CHEBI:29035"/>
    </ligand>
</feature>
<feature type="transmembrane region" description="Helical" evidence="12">
    <location>
        <begin position="25"/>
        <end position="45"/>
    </location>
</feature>
<dbReference type="CDD" id="cd16015">
    <property type="entry name" value="LTA_synthase"/>
    <property type="match status" value="1"/>
</dbReference>
<dbReference type="InterPro" id="IPR012160">
    <property type="entry name" value="LtaS-like"/>
</dbReference>
<evidence type="ECO:0000256" key="2">
    <source>
        <dbReference type="ARBA" id="ARBA00004936"/>
    </source>
</evidence>
<dbReference type="GO" id="GO:0005886">
    <property type="term" value="C:plasma membrane"/>
    <property type="evidence" value="ECO:0007669"/>
    <property type="project" value="UniProtKB-SubCell"/>
</dbReference>
<evidence type="ECO:0000256" key="6">
    <source>
        <dbReference type="ARBA" id="ARBA00022989"/>
    </source>
</evidence>
<dbReference type="SUPFAM" id="SSF53649">
    <property type="entry name" value="Alkaline phosphatase-like"/>
    <property type="match status" value="1"/>
</dbReference>
<reference evidence="14 15" key="1">
    <citation type="journal article" date="2015" name="Genome Announc.">
        <title>Expanding the biotechnology potential of lactobacilli through comparative genomics of 213 strains and associated genera.</title>
        <authorList>
            <person name="Sun Z."/>
            <person name="Harris H.M."/>
            <person name="McCann A."/>
            <person name="Guo C."/>
            <person name="Argimon S."/>
            <person name="Zhang W."/>
            <person name="Yang X."/>
            <person name="Jeffery I.B."/>
            <person name="Cooney J.C."/>
            <person name="Kagawa T.F."/>
            <person name="Liu W."/>
            <person name="Song Y."/>
            <person name="Salvetti E."/>
            <person name="Wrobel A."/>
            <person name="Rasinkangas P."/>
            <person name="Parkhill J."/>
            <person name="Rea M.C."/>
            <person name="O'Sullivan O."/>
            <person name="Ritari J."/>
            <person name="Douillard F.P."/>
            <person name="Paul Ross R."/>
            <person name="Yang R."/>
            <person name="Briner A.E."/>
            <person name="Felis G.E."/>
            <person name="de Vos W.M."/>
            <person name="Barrangou R."/>
            <person name="Klaenhammer T.R."/>
            <person name="Caufield P.W."/>
            <person name="Cui Y."/>
            <person name="Zhang H."/>
            <person name="O'Toole P.W."/>
        </authorList>
    </citation>
    <scope>NUCLEOTIDE SEQUENCE [LARGE SCALE GENOMIC DNA]</scope>
    <source>
        <strain evidence="14 15">DSM 20505</strain>
    </source>
</reference>
<feature type="region of interest" description="Disordered" evidence="11">
    <location>
        <begin position="634"/>
        <end position="694"/>
    </location>
</feature>
<evidence type="ECO:0000256" key="11">
    <source>
        <dbReference type="SAM" id="MobiDB-lite"/>
    </source>
</evidence>
<dbReference type="GO" id="GO:0046872">
    <property type="term" value="F:metal ion binding"/>
    <property type="evidence" value="ECO:0007669"/>
    <property type="project" value="UniProtKB-KW"/>
</dbReference>
<evidence type="ECO:0000256" key="4">
    <source>
        <dbReference type="ARBA" id="ARBA00022475"/>
    </source>
</evidence>
<sequence length="694" mass="77632">MFWAKTLWVYNTRFSLGVDGAFQKMLLAINPLPTTLLLFGIALYMTGRKSYIAVVIVDAITSTWLFANVLYYREFSDFMTFALMKGSSSVSSNLSIAIAGIIKPGDFLIFLDVLILIVLLVVRYIKMDMRPIKKRFAMLVTAFAVVLFGANLSMAYHDRSGLLTRTFDSNYIVKYLGLNVYTVYDGVRTAQTSAVRAKASASDLKSVKRWIKNNHVPANVSYTGVAKGKNVFVIHLESFQQFLIDFKYEGKEVTPNLNKIYHSSNTLAFDNVFNQVAQGKTSDAELMLENSLYGLSEGSVMSNLGSSNTFEAVPSILDQDGYTTAAFHGDKGSFWNRDNTYKQWGYDYWFSKSYYDVKSDYDMGYGLKDKIFFKQSAQYIEQLPQPFYAKMITLTNHYPYPLDKQNVTDIPKTDTGDKTVDGYLQTAHYLDQSIGEFMAWLKKTGLEKNSMVMFYGDHYGVSSNHNPAMAKLLKIKGYNEYNDAQQQRVPLMFTMPGLKGGINHTYGGEIDVMPTLLNLLGVKDSQYLMFGSDLLAKNRNQTVAFRSGNFVTPELTKVGNHLYDTKTGERIKHPTEAQEKAENAAVNRVTTVLSLSDRVVNGDLLRFYKPSGYTKVDASDYSYKLKTSEDELKKSQKKGTSLLAKNKGKSTVDEYVTDAPELKSGKNSKDSSSDSSSSSSASSAKSASKKSSAK</sequence>
<comment type="pathway">
    <text evidence="2">Cell wall biogenesis; lipoteichoic acid biosynthesis.</text>
</comment>
<keyword evidence="4" id="KW-1003">Cell membrane</keyword>
<name>A0A0R1ZJT6_9LACO</name>
<dbReference type="PANTHER" id="PTHR47371">
    <property type="entry name" value="LIPOTEICHOIC ACID SYNTHASE"/>
    <property type="match status" value="1"/>
</dbReference>
<dbReference type="InterPro" id="IPR050448">
    <property type="entry name" value="OpgB/LTA_synthase_biosynth"/>
</dbReference>
<feature type="active site" evidence="8">
    <location>
        <position position="281"/>
    </location>
</feature>
<proteinExistence type="inferred from homology"/>
<dbReference type="STRING" id="1291052.FC18_GL001650"/>
<feature type="binding site" evidence="10">
    <location>
        <position position="458"/>
    </location>
    <ligand>
        <name>Mn(2+)</name>
        <dbReference type="ChEBI" id="CHEBI:29035"/>
    </ligand>
</feature>
<evidence type="ECO:0000256" key="3">
    <source>
        <dbReference type="ARBA" id="ARBA00009983"/>
    </source>
</evidence>
<dbReference type="InterPro" id="IPR017850">
    <property type="entry name" value="Alkaline_phosphatase_core_sf"/>
</dbReference>
<organism evidence="14 15">
    <name type="scientific">Lacticaseibacillus sharpeae JCM 1186 = DSM 20505</name>
    <dbReference type="NCBI Taxonomy" id="1291052"/>
    <lineage>
        <taxon>Bacteria</taxon>
        <taxon>Bacillati</taxon>
        <taxon>Bacillota</taxon>
        <taxon>Bacilli</taxon>
        <taxon>Lactobacillales</taxon>
        <taxon>Lactobacillaceae</taxon>
        <taxon>Lacticaseibacillus</taxon>
    </lineage>
</organism>
<feature type="binding site" evidence="10">
    <location>
        <position position="281"/>
    </location>
    <ligand>
        <name>Mn(2+)</name>
        <dbReference type="ChEBI" id="CHEBI:29035"/>
    </ligand>
</feature>
<comment type="caution">
    <text evidence="14">The sequence shown here is derived from an EMBL/GenBank/DDBJ whole genome shotgun (WGS) entry which is preliminary data.</text>
</comment>
<feature type="compositionally biased region" description="Low complexity" evidence="11">
    <location>
        <begin position="673"/>
        <end position="686"/>
    </location>
</feature>
<dbReference type="PANTHER" id="PTHR47371:SF3">
    <property type="entry name" value="PHOSPHOGLYCEROL TRANSFERASE I"/>
    <property type="match status" value="1"/>
</dbReference>
<evidence type="ECO:0000256" key="10">
    <source>
        <dbReference type="PIRSR" id="PIRSR005091-3"/>
    </source>
</evidence>
<feature type="binding site" evidence="10">
    <location>
        <position position="237"/>
    </location>
    <ligand>
        <name>Mn(2+)</name>
        <dbReference type="ChEBI" id="CHEBI:29035"/>
    </ligand>
</feature>
<dbReference type="Pfam" id="PF00884">
    <property type="entry name" value="Sulfatase"/>
    <property type="match status" value="1"/>
</dbReference>
<feature type="compositionally biased region" description="Basic and acidic residues" evidence="11">
    <location>
        <begin position="660"/>
        <end position="672"/>
    </location>
</feature>
<evidence type="ECO:0000256" key="8">
    <source>
        <dbReference type="PIRSR" id="PIRSR005091-1"/>
    </source>
</evidence>
<dbReference type="Proteomes" id="UP000051679">
    <property type="component" value="Unassembled WGS sequence"/>
</dbReference>
<gene>
    <name evidence="14" type="ORF">FC18_GL001650</name>
</gene>
<feature type="transmembrane region" description="Helical" evidence="12">
    <location>
        <begin position="137"/>
        <end position="156"/>
    </location>
</feature>
<dbReference type="InterPro" id="IPR000917">
    <property type="entry name" value="Sulfatase_N"/>
</dbReference>
<dbReference type="Gene3D" id="3.30.1120.170">
    <property type="match status" value="1"/>
</dbReference>
<keyword evidence="9" id="KW-0464">Manganese</keyword>
<evidence type="ECO:0000256" key="1">
    <source>
        <dbReference type="ARBA" id="ARBA00004651"/>
    </source>
</evidence>
<evidence type="ECO:0000256" key="9">
    <source>
        <dbReference type="PIRSR" id="PIRSR005091-2"/>
    </source>
</evidence>
<feature type="domain" description="Sulfatase N-terminal" evidence="13">
    <location>
        <begin position="229"/>
        <end position="522"/>
    </location>
</feature>
<evidence type="ECO:0000256" key="7">
    <source>
        <dbReference type="ARBA" id="ARBA00023136"/>
    </source>
</evidence>
<feature type="transmembrane region" description="Helical" evidence="12">
    <location>
        <begin position="107"/>
        <end position="125"/>
    </location>
</feature>
<keyword evidence="9" id="KW-0479">Metal-binding</keyword>
<evidence type="ECO:0000313" key="15">
    <source>
        <dbReference type="Proteomes" id="UP000051679"/>
    </source>
</evidence>
<evidence type="ECO:0000313" key="14">
    <source>
        <dbReference type="EMBL" id="KRM55200.1"/>
    </source>
</evidence>
<keyword evidence="6 12" id="KW-1133">Transmembrane helix</keyword>
<dbReference type="EMBL" id="AYYO01000030">
    <property type="protein sequence ID" value="KRM55200.1"/>
    <property type="molecule type" value="Genomic_DNA"/>
</dbReference>
<comment type="subcellular location">
    <subcellularLocation>
        <location evidence="1">Cell membrane</location>
        <topology evidence="1">Multi-pass membrane protein</topology>
    </subcellularLocation>
</comment>
<keyword evidence="5 12" id="KW-0812">Transmembrane</keyword>
<comment type="similarity">
    <text evidence="3">Belongs to the LTA synthase family.</text>
</comment>
<dbReference type="PIRSF" id="PIRSF005091">
    <property type="entry name" value="Mmb_sulf_HI1246"/>
    <property type="match status" value="1"/>
</dbReference>
<keyword evidence="7 12" id="KW-0472">Membrane</keyword>
<evidence type="ECO:0000256" key="5">
    <source>
        <dbReference type="ARBA" id="ARBA00022692"/>
    </source>
</evidence>
<dbReference type="Gene3D" id="3.40.720.10">
    <property type="entry name" value="Alkaline Phosphatase, subunit A"/>
    <property type="match status" value="1"/>
</dbReference>
<dbReference type="AlphaFoldDB" id="A0A0R1ZJT6"/>
<dbReference type="PATRIC" id="fig|1291052.5.peg.1679"/>
<protein>
    <submittedName>
        <fullName evidence="14">Sulfatase</fullName>
    </submittedName>
</protein>
<feature type="binding site" evidence="9">
    <location>
        <position position="397"/>
    </location>
    <ligand>
        <name>substrate</name>
    </ligand>
</feature>
<evidence type="ECO:0000256" key="12">
    <source>
        <dbReference type="SAM" id="Phobius"/>
    </source>
</evidence>
<feature type="transmembrane region" description="Helical" evidence="12">
    <location>
        <begin position="51"/>
        <end position="71"/>
    </location>
</feature>
<evidence type="ECO:0000259" key="13">
    <source>
        <dbReference type="Pfam" id="PF00884"/>
    </source>
</evidence>